<evidence type="ECO:0000313" key="6">
    <source>
        <dbReference type="EMBL" id="PRQ72802.1"/>
    </source>
</evidence>
<dbReference type="PANTHER" id="PTHR37534:SF46">
    <property type="entry name" value="ZN(II)2CYS6 TRANSCRIPTION FACTOR (EUROFUNG)"/>
    <property type="match status" value="1"/>
</dbReference>
<evidence type="ECO:0000256" key="3">
    <source>
        <dbReference type="SAM" id="Coils"/>
    </source>
</evidence>
<comment type="caution">
    <text evidence="6">The sequence shown here is derived from an EMBL/GenBank/DDBJ whole genome shotgun (WGS) entry which is preliminary data.</text>
</comment>
<reference evidence="6 7" key="1">
    <citation type="journal article" date="2018" name="Elife">
        <title>Functional genomics of lipid metabolism in the oleaginous yeast Rhodosporidium toruloides.</title>
        <authorList>
            <person name="Coradetti S.T."/>
            <person name="Pinel D."/>
            <person name="Geiselman G."/>
            <person name="Ito M."/>
            <person name="Mondo S."/>
            <person name="Reilly M.C."/>
            <person name="Cheng Y.F."/>
            <person name="Bauer S."/>
            <person name="Grigoriev I."/>
            <person name="Gladden J.M."/>
            <person name="Simmons B.A."/>
            <person name="Brem R."/>
            <person name="Arkin A.P."/>
            <person name="Skerker J.M."/>
        </authorList>
    </citation>
    <scope>NUCLEOTIDE SEQUENCE [LARGE SCALE GENOMIC DNA]</scope>
    <source>
        <strain evidence="6 7">NBRC 0880</strain>
    </source>
</reference>
<sequence length="1057" mass="113628">MRSNAWICYSFCIPVHSIPLPPRILIFPYGPRSVAGQAASTVQGATQNIDFNTTGKNLSKGFATFSQTVREKAGQVNEDDVTELPQEYLDLERRVDGLRLAHQKLLRVAKAYEGHYDYPVNLGESATEIGGSLAHNLSAWAAAATKVQKTLPHALSRAAASGAVEVGPGRLSNVLKTYAVTQDKVGTARTRMDEDISKNFLQPWSATLNSSIQAAMKARQNVTKARVSLDATRAQFKNATGQKQEQSRMEVEAAEEHLVEATEQAINLMRSVLENPEPIKNIHALLKAQQTFYAEASEALASVLGEVEEAGTQAEAEWRYVPTSLRCVRRRCLVHELPMGRSRHKKCDETHLPEHGGSCKRCFDGSWVCQWPVAGGGNLRTFVRGAAKEKRETNGPASVGRRERERALVMKKGERRASIADGQEDVMNGSAVDGTSAASTSSLSPFASTSLPPISRQSFAQPAYPNLSAPMPAFSMPLPSMSPSGYPASTSAQPYLATSAPLASLYNPAASPPALANPAATLALETNDLSQFFQSLDAEFANWDGVETAPLISPVGPAGAAAGLADSSMAPPTAGTALDGTNGANGTDVAEGRGRLPRLDFSNTSTSDGPASAVPIDDTEPTSVHQDYNTFNNGFFRSLPKPLRDIVVQKVHNVVTTTELGRNAAMAIVMLYRLRLQQQQRPPEPADSTAADGASNEEQQARLLAQSNHYFQRALEHLQTPIPLEAKMVAMLDLQTFQFDQFGAAAANAMLLLGEVWINEALGSQPTLDLSAMRDPANALLTAIACTDCLRCISIPGRRTIFSFPDLPGDPSNGTPSAVVSDVSAHKLNVDTHLGLPVGLLLCVAATTNLSCDMEALPDELVRVKADAIEAAIRGWRPPPPSPHELADPVSFHDKASTAEMWRYATLVFLYQAVHRRGPLNRVIREASQQIISIGSRMLQPNRPVPSSHRAAPSAPPSAAASPSSAAPGSPHDSPLYDDYLSAPSTRAVPWLLAGTCALTPSDRALCRQGMLECGKQLAYQDDVAALERVWEAVDEQGWGVEWRALLQSEGRAVAFL</sequence>
<dbReference type="EMBL" id="LCTV02000009">
    <property type="protein sequence ID" value="PRQ72802.1"/>
    <property type="molecule type" value="Genomic_DNA"/>
</dbReference>
<proteinExistence type="predicted"/>
<protein>
    <submittedName>
        <fullName evidence="6">Cytoplasmic protein</fullName>
    </submittedName>
</protein>
<dbReference type="GO" id="GO:0005634">
    <property type="term" value="C:nucleus"/>
    <property type="evidence" value="ECO:0007669"/>
    <property type="project" value="UniProtKB-SubCell"/>
</dbReference>
<dbReference type="Pfam" id="PF10455">
    <property type="entry name" value="BAR_2"/>
    <property type="match status" value="2"/>
</dbReference>
<dbReference type="Proteomes" id="UP000239560">
    <property type="component" value="Unassembled WGS sequence"/>
</dbReference>
<dbReference type="InterPro" id="IPR004148">
    <property type="entry name" value="BAR_dom"/>
</dbReference>
<dbReference type="Gene3D" id="1.20.1270.60">
    <property type="entry name" value="Arfaptin homology (AH) domain/BAR domain"/>
    <property type="match status" value="1"/>
</dbReference>
<accession>A0A2T0A457</accession>
<keyword evidence="2" id="KW-0539">Nucleus</keyword>
<comment type="subcellular location">
    <subcellularLocation>
        <location evidence="1">Nucleus</location>
    </subcellularLocation>
</comment>
<evidence type="ECO:0000313" key="7">
    <source>
        <dbReference type="Proteomes" id="UP000239560"/>
    </source>
</evidence>
<feature type="region of interest" description="Disordered" evidence="4">
    <location>
        <begin position="571"/>
        <end position="624"/>
    </location>
</feature>
<feature type="region of interest" description="Disordered" evidence="4">
    <location>
        <begin position="938"/>
        <end position="979"/>
    </location>
</feature>
<dbReference type="OrthoDB" id="5419315at2759"/>
<evidence type="ECO:0000256" key="4">
    <source>
        <dbReference type="SAM" id="MobiDB-lite"/>
    </source>
</evidence>
<name>A0A2T0A457_RHOTO</name>
<organism evidence="6 7">
    <name type="scientific">Rhodotorula toruloides</name>
    <name type="common">Yeast</name>
    <name type="synonym">Rhodosporidium toruloides</name>
    <dbReference type="NCBI Taxonomy" id="5286"/>
    <lineage>
        <taxon>Eukaryota</taxon>
        <taxon>Fungi</taxon>
        <taxon>Dikarya</taxon>
        <taxon>Basidiomycota</taxon>
        <taxon>Pucciniomycotina</taxon>
        <taxon>Microbotryomycetes</taxon>
        <taxon>Sporidiobolales</taxon>
        <taxon>Sporidiobolaceae</taxon>
        <taxon>Rhodotorula</taxon>
    </lineage>
</organism>
<evidence type="ECO:0000256" key="1">
    <source>
        <dbReference type="ARBA" id="ARBA00004123"/>
    </source>
</evidence>
<dbReference type="SUPFAM" id="SSF103657">
    <property type="entry name" value="BAR/IMD domain-like"/>
    <property type="match status" value="1"/>
</dbReference>
<feature type="region of interest" description="Disordered" evidence="4">
    <location>
        <begin position="412"/>
        <end position="437"/>
    </location>
</feature>
<dbReference type="Pfam" id="PF11951">
    <property type="entry name" value="Fungal_trans_2"/>
    <property type="match status" value="1"/>
</dbReference>
<dbReference type="PANTHER" id="PTHR37534">
    <property type="entry name" value="TRANSCRIPTIONAL ACTIVATOR PROTEIN UGA3"/>
    <property type="match status" value="1"/>
</dbReference>
<feature type="coiled-coil region" evidence="3">
    <location>
        <begin position="244"/>
        <end position="271"/>
    </location>
</feature>
<keyword evidence="3" id="KW-0175">Coiled coil</keyword>
<dbReference type="InterPro" id="IPR027267">
    <property type="entry name" value="AH/BAR_dom_sf"/>
</dbReference>
<gene>
    <name evidence="6" type="ORF">AAT19DRAFT_16726</name>
</gene>
<dbReference type="InterPro" id="IPR021858">
    <property type="entry name" value="Fun_TF"/>
</dbReference>
<evidence type="ECO:0000259" key="5">
    <source>
        <dbReference type="SMART" id="SM00721"/>
    </source>
</evidence>
<feature type="domain" description="BAR" evidence="5">
    <location>
        <begin position="57"/>
        <end position="309"/>
    </location>
</feature>
<dbReference type="GO" id="GO:0005737">
    <property type="term" value="C:cytoplasm"/>
    <property type="evidence" value="ECO:0007669"/>
    <property type="project" value="InterPro"/>
</dbReference>
<dbReference type="SMART" id="SM00721">
    <property type="entry name" value="BAR"/>
    <property type="match status" value="1"/>
</dbReference>
<dbReference type="InterPro" id="IPR018859">
    <property type="entry name" value="BAR_dom-cont"/>
</dbReference>
<dbReference type="AlphaFoldDB" id="A0A2T0A457"/>
<feature type="region of interest" description="Disordered" evidence="4">
    <location>
        <begin position="679"/>
        <end position="698"/>
    </location>
</feature>
<evidence type="ECO:0000256" key="2">
    <source>
        <dbReference type="ARBA" id="ARBA00023242"/>
    </source>
</evidence>
<feature type="compositionally biased region" description="Low complexity" evidence="4">
    <location>
        <begin position="945"/>
        <end position="971"/>
    </location>
</feature>